<dbReference type="AlphaFoldDB" id="A0A6S6SJC4"/>
<feature type="transmembrane region" description="Helical" evidence="1">
    <location>
        <begin position="395"/>
        <end position="417"/>
    </location>
</feature>
<feature type="transmembrane region" description="Helical" evidence="1">
    <location>
        <begin position="424"/>
        <end position="441"/>
    </location>
</feature>
<feature type="transmembrane region" description="Helical" evidence="1">
    <location>
        <begin position="453"/>
        <end position="471"/>
    </location>
</feature>
<feature type="transmembrane region" description="Helical" evidence="1">
    <location>
        <begin position="187"/>
        <end position="205"/>
    </location>
</feature>
<evidence type="ECO:0000313" key="2">
    <source>
        <dbReference type="EMBL" id="CAA6810218.1"/>
    </source>
</evidence>
<feature type="transmembrane region" description="Helical" evidence="1">
    <location>
        <begin position="236"/>
        <end position="253"/>
    </location>
</feature>
<sequence length="480" mass="55041">MIYSIDKNSLLKFFATLSLTSIFFTYLISIDSITIGLIFLLFMFLSLYFIATKKLILFEPFTLFSMYFYTVVMGSFYLYSSNFEHSIFINYQSFSMNLMELLNISLMYIIVSYVFAYLGYKTFKKEFEPSIDLDNDGVSIQIVNLIIPIFMGIALLNFIYNIIVLGGGSFSNYMSQVSSADTMLKETGGTTVGYLFGYMAGYLWLYKLLKMNMKISLLFLILVLITILMKASTGRILGTLAYALSYMVIYYFVKIKIESQQNKKYFIILFSLLAIGVFFYFFRLASSIAAIGGMKDDFLSTILEFLSIDLIMYYIADKGNIPNIPILMKIIDAWGGDSTPFLYGESLFTWVYGILPSGLRPEGYQTSVIVKEVWYSHAPGGNLPPTGMGEMFANFWYFGAVFGMYLFGVLAAFFYNLLHKFNNFWYLVMYANIVVGFIMLYPKGEFDNLTLWHIMPIGFTYILILFLTKVAQSSMKSRKD</sequence>
<gene>
    <name evidence="2" type="ORF">HELGO_WM13972</name>
</gene>
<feature type="transmembrane region" description="Helical" evidence="1">
    <location>
        <begin position="211"/>
        <end position="229"/>
    </location>
</feature>
<keyword evidence="1" id="KW-1133">Transmembrane helix</keyword>
<protein>
    <recommendedName>
        <fullName evidence="3">Oligosaccharide repeat unit polymerase</fullName>
    </recommendedName>
</protein>
<feature type="transmembrane region" description="Helical" evidence="1">
    <location>
        <begin position="101"/>
        <end position="120"/>
    </location>
</feature>
<feature type="transmembrane region" description="Helical" evidence="1">
    <location>
        <begin position="21"/>
        <end position="49"/>
    </location>
</feature>
<proteinExistence type="predicted"/>
<dbReference type="EMBL" id="CACVAU010000033">
    <property type="protein sequence ID" value="CAA6810218.1"/>
    <property type="molecule type" value="Genomic_DNA"/>
</dbReference>
<organism evidence="2">
    <name type="scientific">uncultured Sulfurovum sp</name>
    <dbReference type="NCBI Taxonomy" id="269237"/>
    <lineage>
        <taxon>Bacteria</taxon>
        <taxon>Pseudomonadati</taxon>
        <taxon>Campylobacterota</taxon>
        <taxon>Epsilonproteobacteria</taxon>
        <taxon>Campylobacterales</taxon>
        <taxon>Sulfurovaceae</taxon>
        <taxon>Sulfurovum</taxon>
        <taxon>environmental samples</taxon>
    </lineage>
</organism>
<reference evidence="2" key="1">
    <citation type="submission" date="2020-01" db="EMBL/GenBank/DDBJ databases">
        <authorList>
            <person name="Meier V. D."/>
            <person name="Meier V D."/>
        </authorList>
    </citation>
    <scope>NUCLEOTIDE SEQUENCE</scope>
    <source>
        <strain evidence="2">HLG_WM_MAG_05</strain>
    </source>
</reference>
<feature type="transmembrane region" description="Helical" evidence="1">
    <location>
        <begin position="140"/>
        <end position="166"/>
    </location>
</feature>
<dbReference type="NCBIfam" id="TIGR04370">
    <property type="entry name" value="glyco_rpt_poly"/>
    <property type="match status" value="1"/>
</dbReference>
<keyword evidence="1" id="KW-0472">Membrane</keyword>
<feature type="transmembrane region" description="Helical" evidence="1">
    <location>
        <begin position="265"/>
        <end position="286"/>
    </location>
</feature>
<feature type="transmembrane region" description="Helical" evidence="1">
    <location>
        <begin position="61"/>
        <end position="80"/>
    </location>
</feature>
<name>A0A6S6SJC4_9BACT</name>
<keyword evidence="1" id="KW-0812">Transmembrane</keyword>
<accession>A0A6S6SJC4</accession>
<evidence type="ECO:0000256" key="1">
    <source>
        <dbReference type="SAM" id="Phobius"/>
    </source>
</evidence>
<evidence type="ECO:0008006" key="3">
    <source>
        <dbReference type="Google" id="ProtNLM"/>
    </source>
</evidence>